<evidence type="ECO:0000313" key="5">
    <source>
        <dbReference type="Proteomes" id="UP000318733"/>
    </source>
</evidence>
<feature type="chain" id="PRO_5021924778" evidence="2">
    <location>
        <begin position="20"/>
        <end position="275"/>
    </location>
</feature>
<dbReference type="Proteomes" id="UP000318733">
    <property type="component" value="Unassembled WGS sequence"/>
</dbReference>
<keyword evidence="5" id="KW-1185">Reference proteome</keyword>
<dbReference type="SUPFAM" id="SSF49899">
    <property type="entry name" value="Concanavalin A-like lectins/glucanases"/>
    <property type="match status" value="1"/>
</dbReference>
<dbReference type="InterPro" id="IPR000757">
    <property type="entry name" value="Beta-glucanase-like"/>
</dbReference>
<dbReference type="AlphaFoldDB" id="A0A556MFR1"/>
<proteinExistence type="inferred from homology"/>
<dbReference type="InterPro" id="IPR050546">
    <property type="entry name" value="Glycosyl_Hydrlase_16"/>
</dbReference>
<comment type="similarity">
    <text evidence="1">Belongs to the glycosyl hydrolase 16 family.</text>
</comment>
<dbReference type="RefSeq" id="WP_144249897.1">
    <property type="nucleotide sequence ID" value="NZ_VLPK01000004.1"/>
</dbReference>
<dbReference type="GO" id="GO:0004553">
    <property type="term" value="F:hydrolase activity, hydrolyzing O-glycosyl compounds"/>
    <property type="evidence" value="ECO:0007669"/>
    <property type="project" value="InterPro"/>
</dbReference>
<name>A0A556MFR1_9SPHI</name>
<dbReference type="InterPro" id="IPR013320">
    <property type="entry name" value="ConA-like_dom_sf"/>
</dbReference>
<accession>A0A556MFR1</accession>
<dbReference type="CDD" id="cd08023">
    <property type="entry name" value="GH16_laminarinase_like"/>
    <property type="match status" value="1"/>
</dbReference>
<keyword evidence="2" id="KW-0732">Signal</keyword>
<dbReference type="EMBL" id="VLPK01000004">
    <property type="protein sequence ID" value="TSJ38615.1"/>
    <property type="molecule type" value="Genomic_DNA"/>
</dbReference>
<keyword evidence="4" id="KW-0378">Hydrolase</keyword>
<dbReference type="PROSITE" id="PS51762">
    <property type="entry name" value="GH16_2"/>
    <property type="match status" value="1"/>
</dbReference>
<feature type="signal peptide" evidence="2">
    <location>
        <begin position="1"/>
        <end position="19"/>
    </location>
</feature>
<evidence type="ECO:0000259" key="3">
    <source>
        <dbReference type="PROSITE" id="PS51762"/>
    </source>
</evidence>
<evidence type="ECO:0000256" key="1">
    <source>
        <dbReference type="ARBA" id="ARBA00006865"/>
    </source>
</evidence>
<dbReference type="GO" id="GO:0005975">
    <property type="term" value="P:carbohydrate metabolic process"/>
    <property type="evidence" value="ECO:0007669"/>
    <property type="project" value="InterPro"/>
</dbReference>
<protein>
    <submittedName>
        <fullName evidence="4">Glycoside hydrolase family 16 protein</fullName>
    </submittedName>
</protein>
<dbReference type="PANTHER" id="PTHR10963:SF55">
    <property type="entry name" value="GLYCOSIDE HYDROLASE FAMILY 16 PROTEIN"/>
    <property type="match status" value="1"/>
</dbReference>
<dbReference type="Gene3D" id="2.60.120.200">
    <property type="match status" value="1"/>
</dbReference>
<evidence type="ECO:0000256" key="2">
    <source>
        <dbReference type="SAM" id="SignalP"/>
    </source>
</evidence>
<gene>
    <name evidence="4" type="ORF">FO440_19060</name>
</gene>
<organism evidence="4 5">
    <name type="scientific">Mucilaginibacter corticis</name>
    <dbReference type="NCBI Taxonomy" id="2597670"/>
    <lineage>
        <taxon>Bacteria</taxon>
        <taxon>Pseudomonadati</taxon>
        <taxon>Bacteroidota</taxon>
        <taxon>Sphingobacteriia</taxon>
        <taxon>Sphingobacteriales</taxon>
        <taxon>Sphingobacteriaceae</taxon>
        <taxon>Mucilaginibacter</taxon>
    </lineage>
</organism>
<feature type="domain" description="GH16" evidence="3">
    <location>
        <begin position="1"/>
        <end position="275"/>
    </location>
</feature>
<dbReference type="OrthoDB" id="9809583at2"/>
<comment type="caution">
    <text evidence="4">The sequence shown here is derived from an EMBL/GenBank/DDBJ whole genome shotgun (WGS) entry which is preliminary data.</text>
</comment>
<sequence>MKPAVLLIALSCLSFFTMAQTAPKRKLVFDDEFNYNGLPDPAKWGYEKGFVRDAEPQYYTEKRLKNCRVENGMLVIEGIKEQYPNPKYKAGSNDREEKQEFAPYTSASINTDGKYSWQYGRIEVRAKVPGGNGSWPAIWMLGDDHHTNGWPRCGEIDIMEYLGRDSARVHATVHYADSLGKHRQQGNAPVVGKPADDFHVYAVEWNDQSMTFYYEDLKYYTFEYKNMKGADQNVFRKKFYLLLNLALGSKEDWGGLQDDAALPAKYYIDYVRVYQ</sequence>
<reference evidence="4 5" key="1">
    <citation type="submission" date="2019-07" db="EMBL/GenBank/DDBJ databases">
        <authorList>
            <person name="Huq M.A."/>
        </authorList>
    </citation>
    <scope>NUCLEOTIDE SEQUENCE [LARGE SCALE GENOMIC DNA]</scope>
    <source>
        <strain evidence="4 5">MAH-19</strain>
    </source>
</reference>
<dbReference type="PANTHER" id="PTHR10963">
    <property type="entry name" value="GLYCOSYL HYDROLASE-RELATED"/>
    <property type="match status" value="1"/>
</dbReference>
<evidence type="ECO:0000313" key="4">
    <source>
        <dbReference type="EMBL" id="TSJ38615.1"/>
    </source>
</evidence>
<dbReference type="Pfam" id="PF00722">
    <property type="entry name" value="Glyco_hydro_16"/>
    <property type="match status" value="1"/>
</dbReference>